<dbReference type="GO" id="GO:0000750">
    <property type="term" value="P:pheromone-dependent signal transduction involved in conjugation with cellular fusion"/>
    <property type="evidence" value="ECO:0007669"/>
    <property type="project" value="TreeGrafter"/>
</dbReference>
<keyword evidence="2 10" id="KW-0479">Metal-binding</keyword>
<dbReference type="PANTHER" id="PTHR10218:SF302">
    <property type="entry name" value="GUANINE NUCLEOTIDE-BINDING PROTEIN ALPHA-5 SUBUNIT"/>
    <property type="match status" value="1"/>
</dbReference>
<evidence type="ECO:0000256" key="6">
    <source>
        <dbReference type="ARBA" id="ARBA00023139"/>
    </source>
</evidence>
<accession>A0A7D8UM26</accession>
<dbReference type="EMBL" id="QGMG01000998">
    <property type="protein sequence ID" value="TVY50809.1"/>
    <property type="molecule type" value="Genomic_DNA"/>
</dbReference>
<evidence type="ECO:0000256" key="7">
    <source>
        <dbReference type="ARBA" id="ARBA00023224"/>
    </source>
</evidence>
<feature type="binding site" evidence="10">
    <location>
        <position position="531"/>
    </location>
    <ligand>
        <name>Mg(2+)</name>
        <dbReference type="ChEBI" id="CHEBI:18420"/>
    </ligand>
</feature>
<dbReference type="SUPFAM" id="SSF52540">
    <property type="entry name" value="P-loop containing nucleoside triphosphate hydrolases"/>
    <property type="match status" value="1"/>
</dbReference>
<proteinExistence type="predicted"/>
<keyword evidence="3 9" id="KW-0547">Nucleotide-binding</keyword>
<evidence type="ECO:0000256" key="1">
    <source>
        <dbReference type="ARBA" id="ARBA00022707"/>
    </source>
</evidence>
<dbReference type="GO" id="GO:0046872">
    <property type="term" value="F:metal ion binding"/>
    <property type="evidence" value="ECO:0007669"/>
    <property type="project" value="UniProtKB-KW"/>
</dbReference>
<keyword evidence="7" id="KW-0807">Transducer</keyword>
<dbReference type="InterPro" id="IPR027417">
    <property type="entry name" value="P-loop_NTPase"/>
</dbReference>
<comment type="caution">
    <text evidence="11">The sequence shown here is derived from an EMBL/GenBank/DDBJ whole genome shotgun (WGS) entry which is preliminary data.</text>
</comment>
<dbReference type="GO" id="GO:0007186">
    <property type="term" value="P:G protein-coupled receptor signaling pathway"/>
    <property type="evidence" value="ECO:0007669"/>
    <property type="project" value="InterPro"/>
</dbReference>
<dbReference type="GO" id="GO:0003924">
    <property type="term" value="F:GTPase activity"/>
    <property type="evidence" value="ECO:0007669"/>
    <property type="project" value="InterPro"/>
</dbReference>
<gene>
    <name evidence="11" type="primary">CGA1</name>
    <name evidence="11" type="ORF">LCER1_G005941</name>
</gene>
<dbReference type="FunFam" id="3.40.50.300:FF:003800">
    <property type="entry name" value="Guanine nucleotide-binding protein G(k) subunit alpha"/>
    <property type="match status" value="1"/>
</dbReference>
<dbReference type="GO" id="GO:0005834">
    <property type="term" value="C:heterotrimeric G-protein complex"/>
    <property type="evidence" value="ECO:0007669"/>
    <property type="project" value="TreeGrafter"/>
</dbReference>
<name>A0A7D8UM26_9HELO</name>
<sequence length="699" mass="79294">MDPVSAIGLAGALVGIGDVITRSLRRLVDLQSKYRSSSLVVSLLIGQLTTLKAALNQITEWATSSLVGVLRHEQLMGDLQVSLESCHVLIFILEERIEKLELEQDGGSLSVKGKIGFLLEENGLNEFTTHLNHQIFKQIKDNRTSLLSLRDTESLDTRRSIATSDNWSLVERAFDFDQEVITTGVYRAALRFNMRKAASSTEANMPWSNDNFLEAMPEAAGEAPEGVPYTQAQRRESTFTQPDWPLQSLLPLLRIEEQPPNEEIVELEDAGYMSDQQSRGSEQEASLIPLRIDVSKEVSIESTERALPIPDAFRFRPLDRRRKSIESIERDLPIPHAFRFRPLDRRRKSIWRSWIPKPFATPSSLDEQKPIASQDQMSPSANPAKILLLGTSCSGKTTLLKSIAQACGDYWTLEARLSFKDTIFSNTVHSMRAILKAMESLEENLDHLRSEDAVRTIFMQPDFIEGEYLAPEVCEAIETLWEDGGVRRAFERSTEYDLHDNAAYTFNSVRRFADPEYIPTDVDILMARLRTTGISETCLESNGIKASFYDPGGMRSERKKWIHCFEKAYAVVFAVDIAAYDQVLFEDETANRSQEDLNLFQSIINSRWFTNTPFILLFTKMDKLEAKLEKSPIDNYYVDFEGAGTYVEDVKAYIEARFLSLDEREPKKDIEVVYTSFLEEHEVASRVVLNCLAGLLPTT</sequence>
<keyword evidence="1" id="KW-0519">Myristate</keyword>
<protein>
    <submittedName>
        <fullName evidence="11">Guanine nucleotide-binding protein subunit alpha</fullName>
    </submittedName>
</protein>
<evidence type="ECO:0000256" key="4">
    <source>
        <dbReference type="ARBA" id="ARBA00022842"/>
    </source>
</evidence>
<dbReference type="PRINTS" id="PR00318">
    <property type="entry name" value="GPROTEINA"/>
</dbReference>
<dbReference type="OrthoDB" id="5817230at2759"/>
<feature type="binding site" evidence="9">
    <location>
        <begin position="525"/>
        <end position="531"/>
    </location>
    <ligand>
        <name>GTP</name>
        <dbReference type="ChEBI" id="CHEBI:37565"/>
    </ligand>
</feature>
<dbReference type="InterPro" id="IPR001019">
    <property type="entry name" value="Gprotein_alpha_su"/>
</dbReference>
<dbReference type="SMART" id="SM00275">
    <property type="entry name" value="G_alpha"/>
    <property type="match status" value="1"/>
</dbReference>
<evidence type="ECO:0000256" key="8">
    <source>
        <dbReference type="ARBA" id="ARBA00023288"/>
    </source>
</evidence>
<dbReference type="InterPro" id="IPR011025">
    <property type="entry name" value="GproteinA_insert"/>
</dbReference>
<keyword evidence="6" id="KW-0564">Palmitate</keyword>
<dbReference type="GO" id="GO:0005737">
    <property type="term" value="C:cytoplasm"/>
    <property type="evidence" value="ECO:0007669"/>
    <property type="project" value="TreeGrafter"/>
</dbReference>
<evidence type="ECO:0000256" key="5">
    <source>
        <dbReference type="ARBA" id="ARBA00023134"/>
    </source>
</evidence>
<dbReference type="Proteomes" id="UP000481288">
    <property type="component" value="Unassembled WGS sequence"/>
</dbReference>
<dbReference type="Pfam" id="PF00503">
    <property type="entry name" value="G-alpha"/>
    <property type="match status" value="1"/>
</dbReference>
<evidence type="ECO:0000256" key="2">
    <source>
        <dbReference type="ARBA" id="ARBA00022723"/>
    </source>
</evidence>
<evidence type="ECO:0000313" key="12">
    <source>
        <dbReference type="Proteomes" id="UP000481288"/>
    </source>
</evidence>
<dbReference type="PANTHER" id="PTHR10218">
    <property type="entry name" value="GTP-BINDING PROTEIN ALPHA SUBUNIT"/>
    <property type="match status" value="1"/>
</dbReference>
<evidence type="ECO:0000313" key="11">
    <source>
        <dbReference type="EMBL" id="TVY50809.1"/>
    </source>
</evidence>
<feature type="binding site" evidence="10">
    <location>
        <position position="397"/>
    </location>
    <ligand>
        <name>Mg(2+)</name>
        <dbReference type="ChEBI" id="CHEBI:18420"/>
    </ligand>
</feature>
<keyword evidence="12" id="KW-1185">Reference proteome</keyword>
<keyword evidence="4 10" id="KW-0460">Magnesium</keyword>
<dbReference type="CDD" id="cd00066">
    <property type="entry name" value="G-alpha"/>
    <property type="match status" value="1"/>
</dbReference>
<dbReference type="Gene3D" id="1.10.400.10">
    <property type="entry name" value="GI Alpha 1, domain 2-like"/>
    <property type="match status" value="1"/>
</dbReference>
<dbReference type="GO" id="GO:0031683">
    <property type="term" value="F:G-protein beta/gamma-subunit complex binding"/>
    <property type="evidence" value="ECO:0007669"/>
    <property type="project" value="InterPro"/>
</dbReference>
<dbReference type="SUPFAM" id="SSF47895">
    <property type="entry name" value="Transducin (alpha subunit), insertion domain"/>
    <property type="match status" value="1"/>
</dbReference>
<dbReference type="AlphaFoldDB" id="A0A7D8UM26"/>
<dbReference type="Gene3D" id="3.40.50.300">
    <property type="entry name" value="P-loop containing nucleotide triphosphate hydrolases"/>
    <property type="match status" value="1"/>
</dbReference>
<dbReference type="GO" id="GO:0005525">
    <property type="term" value="F:GTP binding"/>
    <property type="evidence" value="ECO:0007669"/>
    <property type="project" value="UniProtKB-KW"/>
</dbReference>
<dbReference type="PROSITE" id="PS51882">
    <property type="entry name" value="G_ALPHA"/>
    <property type="match status" value="1"/>
</dbReference>
<evidence type="ECO:0000256" key="9">
    <source>
        <dbReference type="PIRSR" id="PIRSR601019-1"/>
    </source>
</evidence>
<reference evidence="11 12" key="1">
    <citation type="submission" date="2018-05" db="EMBL/GenBank/DDBJ databases">
        <title>Whole genome sequencing for identification of molecular markers to develop diagnostic detection tools for the regulated plant pathogen Lachnellula willkommii.</title>
        <authorList>
            <person name="Giroux E."/>
            <person name="Bilodeau G."/>
        </authorList>
    </citation>
    <scope>NUCLEOTIDE SEQUENCE [LARGE SCALE GENOMIC DNA]</scope>
    <source>
        <strain evidence="11 12">CBS 625.97</strain>
    </source>
</reference>
<dbReference type="GO" id="GO:0001664">
    <property type="term" value="F:G protein-coupled receptor binding"/>
    <property type="evidence" value="ECO:0007669"/>
    <property type="project" value="TreeGrafter"/>
</dbReference>
<evidence type="ECO:0000256" key="3">
    <source>
        <dbReference type="ARBA" id="ARBA00022741"/>
    </source>
</evidence>
<keyword evidence="5 9" id="KW-0342">GTP-binding</keyword>
<organism evidence="11 12">
    <name type="scientific">Lachnellula cervina</name>
    <dbReference type="NCBI Taxonomy" id="1316786"/>
    <lineage>
        <taxon>Eukaryota</taxon>
        <taxon>Fungi</taxon>
        <taxon>Dikarya</taxon>
        <taxon>Ascomycota</taxon>
        <taxon>Pezizomycotina</taxon>
        <taxon>Leotiomycetes</taxon>
        <taxon>Helotiales</taxon>
        <taxon>Lachnaceae</taxon>
        <taxon>Lachnellula</taxon>
    </lineage>
</organism>
<keyword evidence="8" id="KW-0449">Lipoprotein</keyword>
<evidence type="ECO:0000256" key="10">
    <source>
        <dbReference type="PIRSR" id="PIRSR601019-2"/>
    </source>
</evidence>